<evidence type="ECO:0000256" key="3">
    <source>
        <dbReference type="SAM" id="SignalP"/>
    </source>
</evidence>
<dbReference type="Pfam" id="PF12974">
    <property type="entry name" value="Phosphonate-bd"/>
    <property type="match status" value="1"/>
</dbReference>
<accession>A0A1I3V463</accession>
<proteinExistence type="inferred from homology"/>
<dbReference type="PANTHER" id="PTHR35841:SF1">
    <property type="entry name" value="PHOSPHONATES-BINDING PERIPLASMIC PROTEIN"/>
    <property type="match status" value="1"/>
</dbReference>
<dbReference type="AlphaFoldDB" id="A0A1I3V463"/>
<organism evidence="4 5">
    <name type="scientific">Marinobacter persicus</name>
    <dbReference type="NCBI Taxonomy" id="930118"/>
    <lineage>
        <taxon>Bacteria</taxon>
        <taxon>Pseudomonadati</taxon>
        <taxon>Pseudomonadota</taxon>
        <taxon>Gammaproteobacteria</taxon>
        <taxon>Pseudomonadales</taxon>
        <taxon>Marinobacteraceae</taxon>
        <taxon>Marinobacter</taxon>
    </lineage>
</organism>
<dbReference type="SUPFAM" id="SSF53850">
    <property type="entry name" value="Periplasmic binding protein-like II"/>
    <property type="match status" value="1"/>
</dbReference>
<comment type="similarity">
    <text evidence="1">Belongs to the phosphate/phosphite/phosphonate binding protein family.</text>
</comment>
<dbReference type="GO" id="GO:0055085">
    <property type="term" value="P:transmembrane transport"/>
    <property type="evidence" value="ECO:0007669"/>
    <property type="project" value="InterPro"/>
</dbReference>
<keyword evidence="5" id="KW-1185">Reference proteome</keyword>
<dbReference type="EMBL" id="FOSC01000007">
    <property type="protein sequence ID" value="SFJ89920.1"/>
    <property type="molecule type" value="Genomic_DNA"/>
</dbReference>
<evidence type="ECO:0000313" key="4">
    <source>
        <dbReference type="EMBL" id="SFJ89920.1"/>
    </source>
</evidence>
<protein>
    <submittedName>
        <fullName evidence="4">Phosphonate transport system substrate-binding protein</fullName>
    </submittedName>
</protein>
<dbReference type="Proteomes" id="UP000199445">
    <property type="component" value="Unassembled WGS sequence"/>
</dbReference>
<dbReference type="OrthoDB" id="5318791at2"/>
<feature type="signal peptide" evidence="3">
    <location>
        <begin position="1"/>
        <end position="18"/>
    </location>
</feature>
<evidence type="ECO:0000256" key="1">
    <source>
        <dbReference type="ARBA" id="ARBA00007162"/>
    </source>
</evidence>
<evidence type="ECO:0000313" key="5">
    <source>
        <dbReference type="Proteomes" id="UP000199445"/>
    </source>
</evidence>
<feature type="chain" id="PRO_5011744844" evidence="3">
    <location>
        <begin position="19"/>
        <end position="289"/>
    </location>
</feature>
<dbReference type="PANTHER" id="PTHR35841">
    <property type="entry name" value="PHOSPHONATES-BINDING PERIPLASMIC PROTEIN"/>
    <property type="match status" value="1"/>
</dbReference>
<sequence>MRWVYLLWLFLMSSGLMAGEPAPAGSCGTDRLVFSMIPKKDIDEQLREYQPLMSLLSEGLDIPVEMVRASSYQSVIDSLISGAVDVAVLGPGAYMQAYKRNPDIEAFASLAVEPGHFTPAGSFYSSVLIVDRDSPVQTATDLRGATVALTDPASTSGALIPKTRFTDHIGQSLTGFFAGQVYAGSHDKAMDALLAGKVQAAFVSSSRVDEYVARGVIDRDRFRVIWRSEPLHYDPFVFRSGLCDAVKMNIARLMTRPSEQRRRFLESQQATEITRVNHQAYETLEELLD</sequence>
<dbReference type="Gene3D" id="3.40.190.10">
    <property type="entry name" value="Periplasmic binding protein-like II"/>
    <property type="match status" value="2"/>
</dbReference>
<evidence type="ECO:0000256" key="2">
    <source>
        <dbReference type="ARBA" id="ARBA00022729"/>
    </source>
</evidence>
<keyword evidence="2 3" id="KW-0732">Signal</keyword>
<name>A0A1I3V463_9GAMM</name>
<dbReference type="NCBIfam" id="TIGR01098">
    <property type="entry name" value="3A0109s03R"/>
    <property type="match status" value="1"/>
</dbReference>
<dbReference type="InterPro" id="IPR005770">
    <property type="entry name" value="PhnD"/>
</dbReference>
<gene>
    <name evidence="4" type="ORF">SAMN05216429_10797</name>
</gene>
<reference evidence="4 5" key="1">
    <citation type="submission" date="2016-10" db="EMBL/GenBank/DDBJ databases">
        <authorList>
            <person name="de Groot N.N."/>
        </authorList>
    </citation>
    <scope>NUCLEOTIDE SEQUENCE [LARGE SCALE GENOMIC DNA]</scope>
    <source>
        <strain evidence="4 5">IBRC-M 10445</strain>
    </source>
</reference>
<dbReference type="GO" id="GO:0043190">
    <property type="term" value="C:ATP-binding cassette (ABC) transporter complex"/>
    <property type="evidence" value="ECO:0007669"/>
    <property type="project" value="InterPro"/>
</dbReference>
<dbReference type="RefSeq" id="WP_091704662.1">
    <property type="nucleotide sequence ID" value="NZ_BMYN01000001.1"/>
</dbReference>
<dbReference type="CDD" id="cd01071">
    <property type="entry name" value="PBP2_PhnD_like"/>
    <property type="match status" value="1"/>
</dbReference>